<dbReference type="PANTHER" id="PTHR10775:SF182">
    <property type="entry name" value="TRANSPOSON, EN_SPM-LIKE, TRANSPOSASE-ASSOCIATED DOMAIN PROTEIN-RELATED"/>
    <property type="match status" value="1"/>
</dbReference>
<accession>A0AAW2VLI2</accession>
<organism evidence="1">
    <name type="scientific">Sesamum radiatum</name>
    <name type="common">Black benniseed</name>
    <dbReference type="NCBI Taxonomy" id="300843"/>
    <lineage>
        <taxon>Eukaryota</taxon>
        <taxon>Viridiplantae</taxon>
        <taxon>Streptophyta</taxon>
        <taxon>Embryophyta</taxon>
        <taxon>Tracheophyta</taxon>
        <taxon>Spermatophyta</taxon>
        <taxon>Magnoliopsida</taxon>
        <taxon>eudicotyledons</taxon>
        <taxon>Gunneridae</taxon>
        <taxon>Pentapetalae</taxon>
        <taxon>asterids</taxon>
        <taxon>lamiids</taxon>
        <taxon>Lamiales</taxon>
        <taxon>Pedaliaceae</taxon>
        <taxon>Sesamum</taxon>
    </lineage>
</organism>
<sequence length="302" mass="35572">MCHPSDAEALKYFDQMYPDLEEESCNVRLGFYTDDFAPHDNEFIMRAVLMWTVNDLIAYRMPSGWSTARVMGFPVCMDGTMAFHLQHSYGSDHKWTKKSIFWDLSYWSTLLIRHNLDVMHIEKNVFDNIFNIVMDIKGKTKDNLNARLDLKSICNHPELEFDERRPNVIPKAAYTLTKEQKRRVCEWIKGLKFPNGYASNILRCVDMMELRMDGIKSHNCHVFMQKLILIAILEMLFEHVWSALTELVFYSKAYARPHLMSTSFISWKIVLSSYCATLRRYFLQHSSTQWSTSLFTYCMKIT</sequence>
<dbReference type="InterPro" id="IPR004242">
    <property type="entry name" value="Transposase_21"/>
</dbReference>
<dbReference type="AlphaFoldDB" id="A0AAW2VLI2"/>
<proteinExistence type="predicted"/>
<dbReference type="Pfam" id="PF02992">
    <property type="entry name" value="Transposase_21"/>
    <property type="match status" value="1"/>
</dbReference>
<dbReference type="PANTHER" id="PTHR10775">
    <property type="entry name" value="OS08G0208400 PROTEIN"/>
    <property type="match status" value="1"/>
</dbReference>
<gene>
    <name evidence="1" type="ORF">Sradi_0691900</name>
</gene>
<name>A0AAW2VLI2_SESRA</name>
<reference evidence="1" key="1">
    <citation type="submission" date="2020-06" db="EMBL/GenBank/DDBJ databases">
        <authorList>
            <person name="Li T."/>
            <person name="Hu X."/>
            <person name="Zhang T."/>
            <person name="Song X."/>
            <person name="Zhang H."/>
            <person name="Dai N."/>
            <person name="Sheng W."/>
            <person name="Hou X."/>
            <person name="Wei L."/>
        </authorList>
    </citation>
    <scope>NUCLEOTIDE SEQUENCE</scope>
    <source>
        <strain evidence="1">G02</strain>
        <tissue evidence="1">Leaf</tissue>
    </source>
</reference>
<reference evidence="1" key="2">
    <citation type="journal article" date="2024" name="Plant">
        <title>Genomic evolution and insights into agronomic trait innovations of Sesamum species.</title>
        <authorList>
            <person name="Miao H."/>
            <person name="Wang L."/>
            <person name="Qu L."/>
            <person name="Liu H."/>
            <person name="Sun Y."/>
            <person name="Le M."/>
            <person name="Wang Q."/>
            <person name="Wei S."/>
            <person name="Zheng Y."/>
            <person name="Lin W."/>
            <person name="Duan Y."/>
            <person name="Cao H."/>
            <person name="Xiong S."/>
            <person name="Wang X."/>
            <person name="Wei L."/>
            <person name="Li C."/>
            <person name="Ma Q."/>
            <person name="Ju M."/>
            <person name="Zhao R."/>
            <person name="Li G."/>
            <person name="Mu C."/>
            <person name="Tian Q."/>
            <person name="Mei H."/>
            <person name="Zhang T."/>
            <person name="Gao T."/>
            <person name="Zhang H."/>
        </authorList>
    </citation>
    <scope>NUCLEOTIDE SEQUENCE</scope>
    <source>
        <strain evidence="1">G02</strain>
    </source>
</reference>
<dbReference type="EMBL" id="JACGWJ010000003">
    <property type="protein sequence ID" value="KAL0430659.1"/>
    <property type="molecule type" value="Genomic_DNA"/>
</dbReference>
<evidence type="ECO:0000313" key="1">
    <source>
        <dbReference type="EMBL" id="KAL0430659.1"/>
    </source>
</evidence>
<protein>
    <submittedName>
        <fullName evidence="1">Uncharacterized protein</fullName>
    </submittedName>
</protein>
<comment type="caution">
    <text evidence="1">The sequence shown here is derived from an EMBL/GenBank/DDBJ whole genome shotgun (WGS) entry which is preliminary data.</text>
</comment>